<keyword evidence="1" id="KW-1133">Transmembrane helix</keyword>
<gene>
    <name evidence="2" type="ORF">ACFQHR_01390</name>
</gene>
<dbReference type="RefSeq" id="WP_066619874.1">
    <property type="nucleotide sequence ID" value="NZ_JBHSYQ010000003.1"/>
</dbReference>
<proteinExistence type="predicted"/>
<evidence type="ECO:0000313" key="2">
    <source>
        <dbReference type="EMBL" id="MFC6996252.1"/>
    </source>
</evidence>
<dbReference type="EMBL" id="JBHSYQ010000003">
    <property type="protein sequence ID" value="MFC6996252.1"/>
    <property type="molecule type" value="Genomic_DNA"/>
</dbReference>
<evidence type="ECO:0000256" key="1">
    <source>
        <dbReference type="SAM" id="Phobius"/>
    </source>
</evidence>
<name>A0ABW2DI19_9BACT</name>
<comment type="caution">
    <text evidence="2">The sequence shown here is derived from an EMBL/GenBank/DDBJ whole genome shotgun (WGS) entry which is preliminary data.</text>
</comment>
<evidence type="ECO:0000313" key="3">
    <source>
        <dbReference type="Proteomes" id="UP001596405"/>
    </source>
</evidence>
<keyword evidence="3" id="KW-1185">Reference proteome</keyword>
<sequence>MAEINIEPKKRSSGWSWIIVLLILAVVGWLLYRYLLEPQTNSPETTDVPATGWVMPVSPNYYTT</sequence>
<keyword evidence="1" id="KW-0472">Membrane</keyword>
<accession>A0ABW2DI19</accession>
<keyword evidence="1" id="KW-0812">Transmembrane</keyword>
<organism evidence="2 3">
    <name type="scientific">Rufibacter roseus</name>
    <dbReference type="NCBI Taxonomy" id="1567108"/>
    <lineage>
        <taxon>Bacteria</taxon>
        <taxon>Pseudomonadati</taxon>
        <taxon>Bacteroidota</taxon>
        <taxon>Cytophagia</taxon>
        <taxon>Cytophagales</taxon>
        <taxon>Hymenobacteraceae</taxon>
        <taxon>Rufibacter</taxon>
    </lineage>
</organism>
<dbReference type="Proteomes" id="UP001596405">
    <property type="component" value="Unassembled WGS sequence"/>
</dbReference>
<reference evidence="3" key="1">
    <citation type="journal article" date="2019" name="Int. J. Syst. Evol. Microbiol.">
        <title>The Global Catalogue of Microorganisms (GCM) 10K type strain sequencing project: providing services to taxonomists for standard genome sequencing and annotation.</title>
        <authorList>
            <consortium name="The Broad Institute Genomics Platform"/>
            <consortium name="The Broad Institute Genome Sequencing Center for Infectious Disease"/>
            <person name="Wu L."/>
            <person name="Ma J."/>
        </authorList>
    </citation>
    <scope>NUCLEOTIDE SEQUENCE [LARGE SCALE GENOMIC DNA]</scope>
    <source>
        <strain evidence="3">CGMCC 4.7393</strain>
    </source>
</reference>
<feature type="transmembrane region" description="Helical" evidence="1">
    <location>
        <begin position="12"/>
        <end position="32"/>
    </location>
</feature>
<protein>
    <submittedName>
        <fullName evidence="2">Uncharacterized protein</fullName>
    </submittedName>
</protein>